<name>A0A7S3FMS1_9CHLO</name>
<protein>
    <submittedName>
        <fullName evidence="2">Uncharacterized protein</fullName>
    </submittedName>
</protein>
<feature type="compositionally biased region" description="Basic and acidic residues" evidence="1">
    <location>
        <begin position="119"/>
        <end position="129"/>
    </location>
</feature>
<dbReference type="EMBL" id="HBHZ01000728">
    <property type="protein sequence ID" value="CAE0187512.1"/>
    <property type="molecule type" value="Transcribed_RNA"/>
</dbReference>
<dbReference type="CDD" id="cd14279">
    <property type="entry name" value="CUE"/>
    <property type="match status" value="1"/>
</dbReference>
<evidence type="ECO:0000313" key="2">
    <source>
        <dbReference type="EMBL" id="CAE0187512.1"/>
    </source>
</evidence>
<proteinExistence type="predicted"/>
<gene>
    <name evidence="2" type="ORF">CROS1456_LOCUS578</name>
</gene>
<feature type="compositionally biased region" description="Low complexity" evidence="1">
    <location>
        <begin position="357"/>
        <end position="367"/>
    </location>
</feature>
<sequence>MRLDEWYAIMGAKARTKGRAGPGTSAPGEGAEAALKDVFKGKRPDDIKKALASCGNDVARAADALLGGGEATEGKKAVAELWSDLAGPAKMKKGGKGKGRKAGGGARVQVQRAVDLESRLTGRATRPDDSTPSWQKGLFRPSSGAKAVGAGAPEAKGDALPFLRKAEKVIRDKIDHENQQAHNALERRRAKIARTFSQARERLREREEELLGEVQEAETQAAVHLFTGQKAALSLLDPTLHTALLGLAQVDRQSLLSALASGLNDLRLSHSSAEDLDLSAADIAFFDQEDLFARIGRFGQVGSSYEDEKVFGTLSAISKLLHPLEACSHKSQNAGGKARGRTRRKSASPTHGKAKASDAMSVSSESSNHSDQSVVMAEAGATASPKSSRAKRMQRWSTKLREAVAEEFA</sequence>
<evidence type="ECO:0000256" key="1">
    <source>
        <dbReference type="SAM" id="MobiDB-lite"/>
    </source>
</evidence>
<accession>A0A7S3FMS1</accession>
<organism evidence="2">
    <name type="scientific">Chloropicon roscoffensis</name>
    <dbReference type="NCBI Taxonomy" id="1461544"/>
    <lineage>
        <taxon>Eukaryota</taxon>
        <taxon>Viridiplantae</taxon>
        <taxon>Chlorophyta</taxon>
        <taxon>Chloropicophyceae</taxon>
        <taxon>Chloropicales</taxon>
        <taxon>Chloropicaceae</taxon>
        <taxon>Chloropicon</taxon>
    </lineage>
</organism>
<reference evidence="2" key="1">
    <citation type="submission" date="2021-01" db="EMBL/GenBank/DDBJ databases">
        <authorList>
            <person name="Corre E."/>
            <person name="Pelletier E."/>
            <person name="Niang G."/>
            <person name="Scheremetjew M."/>
            <person name="Finn R."/>
            <person name="Kale V."/>
            <person name="Holt S."/>
            <person name="Cochrane G."/>
            <person name="Meng A."/>
            <person name="Brown T."/>
            <person name="Cohen L."/>
        </authorList>
    </citation>
    <scope>NUCLEOTIDE SEQUENCE</scope>
    <source>
        <strain evidence="2">RCC1871</strain>
    </source>
</reference>
<feature type="region of interest" description="Disordered" evidence="1">
    <location>
        <begin position="119"/>
        <end position="154"/>
    </location>
</feature>
<feature type="region of interest" description="Disordered" evidence="1">
    <location>
        <begin position="328"/>
        <end position="409"/>
    </location>
</feature>
<feature type="compositionally biased region" description="Basic and acidic residues" evidence="1">
    <location>
        <begin position="399"/>
        <end position="409"/>
    </location>
</feature>
<dbReference type="AlphaFoldDB" id="A0A7S3FMS1"/>